<dbReference type="InterPro" id="IPR040819">
    <property type="entry name" value="Rol_Rep_N"/>
</dbReference>
<dbReference type="Gene3D" id="1.10.260.40">
    <property type="entry name" value="lambda repressor-like DNA-binding domains"/>
    <property type="match status" value="1"/>
</dbReference>
<sequence>MVLNEEQGIKELREKRIAYGISQGRLALASGITREYLNKIESGKMKPSKELLNTLQKELAKFNPEAPLTMLFDYVKIRFPTLDIQHIIKDILKLNINYMLHEDYGHYSYTEHYSLGDIFIYTSADEEKGVLLELKGRGCRQFESYLLAQERSWYDFLMDALVDGGVMKRIDLAINDHMGILDIPELAEKCRKREYIGKSRSYKFYLSGELIKHREDDREYMGRTLYLGSLKSDVYFCIYEKDYEQYVKFGIPLEEADIINRFEIRLRNERAYYAVRDLLTYYDAEQTAFSIINQYVRFVDEEPDKRKSDWKLNDRWAWFIGDKRQSLKLTTKPEPYTLSRTLNWIARQVAPTLKMLKQIDAGNQTEYLKTIEQQAKLTDKHKQIVKQQTASVDELIEQEKE</sequence>
<name>A0A6N3ASX2_9STRE</name>
<accession>A0A6N3ASX2</accession>
<dbReference type="SUPFAM" id="SSF47413">
    <property type="entry name" value="lambda repressor-like DNA-binding domains"/>
    <property type="match status" value="1"/>
</dbReference>
<proteinExistence type="predicted"/>
<dbReference type="Pfam" id="PF01381">
    <property type="entry name" value="HTH_3"/>
    <property type="match status" value="1"/>
</dbReference>
<dbReference type="PROSITE" id="PS50943">
    <property type="entry name" value="HTH_CROC1"/>
    <property type="match status" value="1"/>
</dbReference>
<dbReference type="RefSeq" id="WP_077716479.1">
    <property type="nucleotide sequence ID" value="NZ_CACRUI010000015.1"/>
</dbReference>
<dbReference type="GO" id="GO:0003743">
    <property type="term" value="F:translation initiation factor activity"/>
    <property type="evidence" value="ECO:0007669"/>
    <property type="project" value="UniProtKB-KW"/>
</dbReference>
<gene>
    <name evidence="2" type="ORF">SLLFYP71_01120</name>
</gene>
<dbReference type="InterPro" id="IPR048093">
    <property type="entry name" value="MobT"/>
</dbReference>
<dbReference type="GO" id="GO:0003677">
    <property type="term" value="F:DNA binding"/>
    <property type="evidence" value="ECO:0007669"/>
    <property type="project" value="InterPro"/>
</dbReference>
<organism evidence="2">
    <name type="scientific">Streptococcus lutetiensis</name>
    <dbReference type="NCBI Taxonomy" id="150055"/>
    <lineage>
        <taxon>Bacteria</taxon>
        <taxon>Bacillati</taxon>
        <taxon>Bacillota</taxon>
        <taxon>Bacilli</taxon>
        <taxon>Lactobacillales</taxon>
        <taxon>Streptococcaceae</taxon>
        <taxon>Streptococcus</taxon>
    </lineage>
</organism>
<keyword evidence="2" id="KW-0396">Initiation factor</keyword>
<dbReference type="EMBL" id="CACRUI010000015">
    <property type="protein sequence ID" value="VYT95615.1"/>
    <property type="molecule type" value="Genomic_DNA"/>
</dbReference>
<dbReference type="InterPro" id="IPR001387">
    <property type="entry name" value="Cro/C1-type_HTH"/>
</dbReference>
<feature type="domain" description="HTH cro/C1-type" evidence="1">
    <location>
        <begin position="9"/>
        <end position="62"/>
    </location>
</feature>
<evidence type="ECO:0000259" key="1">
    <source>
        <dbReference type="PROSITE" id="PS50943"/>
    </source>
</evidence>
<dbReference type="AlphaFoldDB" id="A0A6N3ASX2"/>
<keyword evidence="2" id="KW-0648">Protein biosynthesis</keyword>
<dbReference type="Pfam" id="PF02486">
    <property type="entry name" value="Rep_trans"/>
    <property type="match status" value="1"/>
</dbReference>
<reference evidence="2" key="1">
    <citation type="submission" date="2019-11" db="EMBL/GenBank/DDBJ databases">
        <authorList>
            <person name="Feng L."/>
        </authorList>
    </citation>
    <scope>NUCLEOTIDE SEQUENCE</scope>
    <source>
        <strain evidence="2">SLutetiensisLFYP71</strain>
    </source>
</reference>
<dbReference type="InterPro" id="IPR003491">
    <property type="entry name" value="REP-like_C"/>
</dbReference>
<dbReference type="CDD" id="cd00093">
    <property type="entry name" value="HTH_XRE"/>
    <property type="match status" value="1"/>
</dbReference>
<dbReference type="SMART" id="SM00530">
    <property type="entry name" value="HTH_XRE"/>
    <property type="match status" value="1"/>
</dbReference>
<dbReference type="NCBIfam" id="NF041493">
    <property type="entry name" value="MobT"/>
    <property type="match status" value="1"/>
</dbReference>
<dbReference type="Pfam" id="PF18106">
    <property type="entry name" value="Rol_Rep_N"/>
    <property type="match status" value="1"/>
</dbReference>
<evidence type="ECO:0000313" key="2">
    <source>
        <dbReference type="EMBL" id="VYT95615.1"/>
    </source>
</evidence>
<dbReference type="InterPro" id="IPR010982">
    <property type="entry name" value="Lambda_DNA-bd_dom_sf"/>
</dbReference>
<protein>
    <submittedName>
        <fullName evidence="2">Replication initiation factor</fullName>
    </submittedName>
</protein>